<keyword evidence="8" id="KW-1185">Reference proteome</keyword>
<gene>
    <name evidence="7" type="ORF">PY650_14165</name>
</gene>
<evidence type="ECO:0000256" key="2">
    <source>
        <dbReference type="ARBA" id="ARBA00023125"/>
    </source>
</evidence>
<proteinExistence type="predicted"/>
<keyword evidence="2 7" id="KW-0238">DNA-binding</keyword>
<evidence type="ECO:0000259" key="5">
    <source>
        <dbReference type="PROSITE" id="PS51077"/>
    </source>
</evidence>
<feature type="region of interest" description="Disordered" evidence="4">
    <location>
        <begin position="261"/>
        <end position="282"/>
    </location>
</feature>
<dbReference type="Gene3D" id="1.10.10.10">
    <property type="entry name" value="Winged helix-like DNA-binding domain superfamily/Winged helix DNA-binding domain"/>
    <property type="match status" value="1"/>
</dbReference>
<dbReference type="SUPFAM" id="SSF46785">
    <property type="entry name" value="Winged helix' DNA-binding domain"/>
    <property type="match status" value="1"/>
</dbReference>
<keyword evidence="3" id="KW-0804">Transcription</keyword>
<dbReference type="Pfam" id="PF01614">
    <property type="entry name" value="IclR_C"/>
    <property type="match status" value="1"/>
</dbReference>
<dbReference type="PROSITE" id="PS51077">
    <property type="entry name" value="HTH_ICLR"/>
    <property type="match status" value="1"/>
</dbReference>
<dbReference type="Gene3D" id="3.30.450.40">
    <property type="match status" value="1"/>
</dbReference>
<feature type="domain" description="HTH iclR-type" evidence="5">
    <location>
        <begin position="13"/>
        <end position="74"/>
    </location>
</feature>
<dbReference type="PANTHER" id="PTHR30136">
    <property type="entry name" value="HELIX-TURN-HELIX TRANSCRIPTIONAL REGULATOR, ICLR FAMILY"/>
    <property type="match status" value="1"/>
</dbReference>
<dbReference type="PANTHER" id="PTHR30136:SF23">
    <property type="entry name" value="DNA-BINDING TRANSCRIPTIONAL ACTIVATOR MHPR"/>
    <property type="match status" value="1"/>
</dbReference>
<dbReference type="NCBIfam" id="NF007339">
    <property type="entry name" value="PRK09834.1-1"/>
    <property type="match status" value="1"/>
</dbReference>
<dbReference type="InterPro" id="IPR005471">
    <property type="entry name" value="Tscrpt_reg_IclR_N"/>
</dbReference>
<comment type="caution">
    <text evidence="7">The sequence shown here is derived from an EMBL/GenBank/DDBJ whole genome shotgun (WGS) entry which is preliminary data.</text>
</comment>
<evidence type="ECO:0000313" key="7">
    <source>
        <dbReference type="EMBL" id="MDL2406788.1"/>
    </source>
</evidence>
<dbReference type="Proteomes" id="UP001172630">
    <property type="component" value="Unassembled WGS sequence"/>
</dbReference>
<dbReference type="PROSITE" id="PS51078">
    <property type="entry name" value="ICLR_ED"/>
    <property type="match status" value="1"/>
</dbReference>
<evidence type="ECO:0000256" key="4">
    <source>
        <dbReference type="SAM" id="MobiDB-lite"/>
    </source>
</evidence>
<dbReference type="InterPro" id="IPR036390">
    <property type="entry name" value="WH_DNA-bd_sf"/>
</dbReference>
<dbReference type="EMBL" id="JARFYN010000016">
    <property type="protein sequence ID" value="MDL2406788.1"/>
    <property type="molecule type" value="Genomic_DNA"/>
</dbReference>
<evidence type="ECO:0000313" key="8">
    <source>
        <dbReference type="Proteomes" id="UP001172630"/>
    </source>
</evidence>
<dbReference type="InterPro" id="IPR014757">
    <property type="entry name" value="Tscrpt_reg_IclR_C"/>
</dbReference>
<dbReference type="Pfam" id="PF09339">
    <property type="entry name" value="HTH_IclR"/>
    <property type="match status" value="1"/>
</dbReference>
<sequence>MLKRRSNADQGGVRALVRGLAVLREVNLLGEARPGEIATRLDLPRPTVYRLLQTLEEEGFVVFSSTNNRVRVTRLAASLGDGSAATSALCQAAGPLFSEYLPKIVWPLDLSVYESAAMVIQETTHGRSPLSVDRGMIGYRMPILGTSAGRAYLAFISDEERGLIVEHIRRLAVPEDLSFLEAIDLNDLLADIRAKGYAIREAGEFRPSTSSIAVPVKLDGVTIACVSIIWIRSALSIKEATTRYVKPLMEIAERLAASLGQSVADDESPDLLETPESTGADP</sequence>
<dbReference type="InterPro" id="IPR036388">
    <property type="entry name" value="WH-like_DNA-bd_sf"/>
</dbReference>
<organism evidence="7 8">
    <name type="scientific">Rhizobium calliandrae</name>
    <dbReference type="NCBI Taxonomy" id="1312182"/>
    <lineage>
        <taxon>Bacteria</taxon>
        <taxon>Pseudomonadati</taxon>
        <taxon>Pseudomonadota</taxon>
        <taxon>Alphaproteobacteria</taxon>
        <taxon>Hyphomicrobiales</taxon>
        <taxon>Rhizobiaceae</taxon>
        <taxon>Rhizobium/Agrobacterium group</taxon>
        <taxon>Rhizobium</taxon>
    </lineage>
</organism>
<accession>A0ABT7KFM4</accession>
<dbReference type="InterPro" id="IPR050707">
    <property type="entry name" value="HTH_MetabolicPath_Reg"/>
</dbReference>
<dbReference type="InterPro" id="IPR029016">
    <property type="entry name" value="GAF-like_dom_sf"/>
</dbReference>
<evidence type="ECO:0000256" key="1">
    <source>
        <dbReference type="ARBA" id="ARBA00023015"/>
    </source>
</evidence>
<dbReference type="RefSeq" id="WP_285879941.1">
    <property type="nucleotide sequence ID" value="NZ_JARFYN010000016.1"/>
</dbReference>
<dbReference type="SMART" id="SM00346">
    <property type="entry name" value="HTH_ICLR"/>
    <property type="match status" value="1"/>
</dbReference>
<reference evidence="7" key="1">
    <citation type="submission" date="2023-06" db="EMBL/GenBank/DDBJ databases">
        <title>Phylogenetic Diversity of Rhizobium strains.</title>
        <authorList>
            <person name="Moura F.T."/>
            <person name="Helene L.C.F."/>
            <person name="Hungria M."/>
        </authorList>
    </citation>
    <scope>NUCLEOTIDE SEQUENCE</scope>
    <source>
        <strain evidence="7">CCGE524</strain>
    </source>
</reference>
<keyword evidence="1" id="KW-0805">Transcription regulation</keyword>
<name>A0ABT7KFM4_9HYPH</name>
<feature type="domain" description="IclR-ED" evidence="6">
    <location>
        <begin position="75"/>
        <end position="261"/>
    </location>
</feature>
<dbReference type="SUPFAM" id="SSF55781">
    <property type="entry name" value="GAF domain-like"/>
    <property type="match status" value="1"/>
</dbReference>
<evidence type="ECO:0000256" key="3">
    <source>
        <dbReference type="ARBA" id="ARBA00023163"/>
    </source>
</evidence>
<protein>
    <submittedName>
        <fullName evidence="7">DNA-binding transcriptional regulator</fullName>
    </submittedName>
</protein>
<dbReference type="GO" id="GO:0003677">
    <property type="term" value="F:DNA binding"/>
    <property type="evidence" value="ECO:0007669"/>
    <property type="project" value="UniProtKB-KW"/>
</dbReference>
<evidence type="ECO:0000259" key="6">
    <source>
        <dbReference type="PROSITE" id="PS51078"/>
    </source>
</evidence>